<proteinExistence type="predicted"/>
<dbReference type="InterPro" id="IPR029063">
    <property type="entry name" value="SAM-dependent_MTases_sf"/>
</dbReference>
<evidence type="ECO:0000256" key="3">
    <source>
        <dbReference type="ARBA" id="ARBA00022679"/>
    </source>
</evidence>
<evidence type="ECO:0000259" key="5">
    <source>
        <dbReference type="Pfam" id="PF01555"/>
    </source>
</evidence>
<dbReference type="GO" id="GO:0008168">
    <property type="term" value="F:methyltransferase activity"/>
    <property type="evidence" value="ECO:0007669"/>
    <property type="project" value="UniProtKB-KW"/>
</dbReference>
<dbReference type="EMBL" id="JBHTLS010000135">
    <property type="protein sequence ID" value="MFD1107109.1"/>
    <property type="molecule type" value="Genomic_DNA"/>
</dbReference>
<dbReference type="RefSeq" id="WP_380914409.1">
    <property type="nucleotide sequence ID" value="NZ_JBHTLS010000135.1"/>
</dbReference>
<dbReference type="Proteomes" id="UP001597203">
    <property type="component" value="Unassembled WGS sequence"/>
</dbReference>
<sequence>MKAGRDEELAMHPTVKPVKMVADAMLDCSRHGGIVLDAFSGSGTTIIAAEQTGRLGRAVEMDPRYVDVAVRRWQKLTGHKAILWGSDLSFDEIEKVVNEVDI</sequence>
<name>A0ABW3P7E2_9SPHN</name>
<keyword evidence="3" id="KW-0808">Transferase</keyword>
<keyword evidence="2 6" id="KW-0489">Methyltransferase</keyword>
<dbReference type="InterPro" id="IPR001091">
    <property type="entry name" value="RM_Methyltransferase"/>
</dbReference>
<dbReference type="Gene3D" id="3.40.50.150">
    <property type="entry name" value="Vaccinia Virus protein VP39"/>
    <property type="match status" value="1"/>
</dbReference>
<dbReference type="GO" id="GO:0032259">
    <property type="term" value="P:methylation"/>
    <property type="evidence" value="ECO:0007669"/>
    <property type="project" value="UniProtKB-KW"/>
</dbReference>
<evidence type="ECO:0000256" key="2">
    <source>
        <dbReference type="ARBA" id="ARBA00022603"/>
    </source>
</evidence>
<feature type="domain" description="DNA methylase N-4/N-6" evidence="5">
    <location>
        <begin position="10"/>
        <end position="70"/>
    </location>
</feature>
<dbReference type="EC" id="2.1.1.72" evidence="1"/>
<protein>
    <recommendedName>
        <fullName evidence="1">site-specific DNA-methyltransferase (adenine-specific)</fullName>
        <ecNumber evidence="1">2.1.1.72</ecNumber>
    </recommendedName>
</protein>
<dbReference type="SUPFAM" id="SSF53335">
    <property type="entry name" value="S-adenosyl-L-methionine-dependent methyltransferases"/>
    <property type="match status" value="1"/>
</dbReference>
<dbReference type="PRINTS" id="PR00508">
    <property type="entry name" value="S21N4MTFRASE"/>
</dbReference>
<evidence type="ECO:0000256" key="4">
    <source>
        <dbReference type="ARBA" id="ARBA00047942"/>
    </source>
</evidence>
<evidence type="ECO:0000313" key="7">
    <source>
        <dbReference type="Proteomes" id="UP001597203"/>
    </source>
</evidence>
<evidence type="ECO:0000313" key="6">
    <source>
        <dbReference type="EMBL" id="MFD1107109.1"/>
    </source>
</evidence>
<dbReference type="InterPro" id="IPR002941">
    <property type="entry name" value="DNA_methylase_N4/N6"/>
</dbReference>
<dbReference type="Pfam" id="PF01555">
    <property type="entry name" value="N6_N4_Mtase"/>
    <property type="match status" value="1"/>
</dbReference>
<accession>A0ABW3P7E2</accession>
<organism evidence="6 7">
    <name type="scientific">Sphingobium olei</name>
    <dbReference type="NCBI Taxonomy" id="420955"/>
    <lineage>
        <taxon>Bacteria</taxon>
        <taxon>Pseudomonadati</taxon>
        <taxon>Pseudomonadota</taxon>
        <taxon>Alphaproteobacteria</taxon>
        <taxon>Sphingomonadales</taxon>
        <taxon>Sphingomonadaceae</taxon>
        <taxon>Sphingobium</taxon>
    </lineage>
</organism>
<comment type="catalytic activity">
    <reaction evidence="4">
        <text>a 2'-deoxyadenosine in DNA + S-adenosyl-L-methionine = an N(6)-methyl-2'-deoxyadenosine in DNA + S-adenosyl-L-homocysteine + H(+)</text>
        <dbReference type="Rhea" id="RHEA:15197"/>
        <dbReference type="Rhea" id="RHEA-COMP:12418"/>
        <dbReference type="Rhea" id="RHEA-COMP:12419"/>
        <dbReference type="ChEBI" id="CHEBI:15378"/>
        <dbReference type="ChEBI" id="CHEBI:57856"/>
        <dbReference type="ChEBI" id="CHEBI:59789"/>
        <dbReference type="ChEBI" id="CHEBI:90615"/>
        <dbReference type="ChEBI" id="CHEBI:90616"/>
        <dbReference type="EC" id="2.1.1.72"/>
    </reaction>
</comment>
<comment type="caution">
    <text evidence="6">The sequence shown here is derived from an EMBL/GenBank/DDBJ whole genome shotgun (WGS) entry which is preliminary data.</text>
</comment>
<gene>
    <name evidence="6" type="ORF">ACFQ24_19770</name>
</gene>
<keyword evidence="7" id="KW-1185">Reference proteome</keyword>
<reference evidence="7" key="1">
    <citation type="journal article" date="2019" name="Int. J. Syst. Evol. Microbiol.">
        <title>The Global Catalogue of Microorganisms (GCM) 10K type strain sequencing project: providing services to taxonomists for standard genome sequencing and annotation.</title>
        <authorList>
            <consortium name="The Broad Institute Genomics Platform"/>
            <consortium name="The Broad Institute Genome Sequencing Center for Infectious Disease"/>
            <person name="Wu L."/>
            <person name="Ma J."/>
        </authorList>
    </citation>
    <scope>NUCLEOTIDE SEQUENCE [LARGE SCALE GENOMIC DNA]</scope>
    <source>
        <strain evidence="7">CCUG 54329</strain>
    </source>
</reference>
<evidence type="ECO:0000256" key="1">
    <source>
        <dbReference type="ARBA" id="ARBA00011900"/>
    </source>
</evidence>